<reference evidence="3" key="1">
    <citation type="submission" date="2019-07" db="EMBL/GenBank/DDBJ databases">
        <authorList>
            <person name="De-Chao Zhang Q."/>
        </authorList>
    </citation>
    <scope>NUCLEOTIDE SEQUENCE</scope>
    <source>
        <strain evidence="3">TP-CH-4</strain>
    </source>
</reference>
<comment type="caution">
    <text evidence="3">The sequence shown here is derived from an EMBL/GenBank/DDBJ whole genome shotgun (WGS) entry which is preliminary data.</text>
</comment>
<dbReference type="InterPro" id="IPR010496">
    <property type="entry name" value="AL/BT2_dom"/>
</dbReference>
<feature type="domain" description="3-keto-alpha-glucoside-1,2-lyase/3-keto-2-hydroxy-glucal hydratase" evidence="2">
    <location>
        <begin position="35"/>
        <end position="259"/>
    </location>
</feature>
<dbReference type="Gene3D" id="2.60.120.560">
    <property type="entry name" value="Exo-inulinase, domain 1"/>
    <property type="match status" value="1"/>
</dbReference>
<name>A0A967AQG4_9FLAO</name>
<organism evidence="3 4">
    <name type="scientific">Pelagihabitans pacificus</name>
    <dbReference type="NCBI Taxonomy" id="2696054"/>
    <lineage>
        <taxon>Bacteria</taxon>
        <taxon>Pseudomonadati</taxon>
        <taxon>Bacteroidota</taxon>
        <taxon>Flavobacteriia</taxon>
        <taxon>Flavobacteriales</taxon>
        <taxon>Flavobacteriaceae</taxon>
        <taxon>Pelagihabitans</taxon>
    </lineage>
</organism>
<dbReference type="GO" id="GO:0016787">
    <property type="term" value="F:hydrolase activity"/>
    <property type="evidence" value="ECO:0007669"/>
    <property type="project" value="InterPro"/>
</dbReference>
<protein>
    <submittedName>
        <fullName evidence="3">DUF1080 domain-containing protein</fullName>
    </submittedName>
</protein>
<sequence length="262" mass="30204">MKILPVCLLFLFVAVPFLNNPSAKKGWVTDLQDPKWEPLFNGTNLDGWYMVVKDSSFTGTVDEIFAVKEDAIHVYPGQEPHSLQTFAGLVTEETYDNYKLRMEYKWGEKKFRPRHGAVRDAGIIFHMHGKEMIWPYGIECQIQEGDTGDVWAIGSKVSSTIQDVVRNYDPKGTLTTRGDTLQTFQRFHRSYCWEVPGWNTIEIHVKENNAVFLVNGKVVNEALDMRYWSKTDTAWEPLTEGKIMIQAEGAELFYRNIELQKL</sequence>
<dbReference type="EMBL" id="VIKU02000001">
    <property type="protein sequence ID" value="NHF58484.1"/>
    <property type="molecule type" value="Genomic_DNA"/>
</dbReference>
<evidence type="ECO:0000256" key="1">
    <source>
        <dbReference type="SAM" id="SignalP"/>
    </source>
</evidence>
<feature type="chain" id="PRO_5036803082" evidence="1">
    <location>
        <begin position="20"/>
        <end position="262"/>
    </location>
</feature>
<keyword evidence="1" id="KW-0732">Signal</keyword>
<evidence type="ECO:0000313" key="4">
    <source>
        <dbReference type="Proteomes" id="UP000707206"/>
    </source>
</evidence>
<evidence type="ECO:0000259" key="2">
    <source>
        <dbReference type="Pfam" id="PF06439"/>
    </source>
</evidence>
<dbReference type="RefSeq" id="WP_152572976.1">
    <property type="nucleotide sequence ID" value="NZ_VIKU02000001.1"/>
</dbReference>
<dbReference type="AlphaFoldDB" id="A0A967AQG4"/>
<proteinExistence type="predicted"/>
<dbReference type="Pfam" id="PF06439">
    <property type="entry name" value="3keto-disac_hyd"/>
    <property type="match status" value="1"/>
</dbReference>
<keyword evidence="4" id="KW-1185">Reference proteome</keyword>
<dbReference type="Proteomes" id="UP000707206">
    <property type="component" value="Unassembled WGS sequence"/>
</dbReference>
<gene>
    <name evidence="3" type="ORF">FK220_003990</name>
</gene>
<evidence type="ECO:0000313" key="3">
    <source>
        <dbReference type="EMBL" id="NHF58484.1"/>
    </source>
</evidence>
<accession>A0A967AQG4</accession>
<feature type="signal peptide" evidence="1">
    <location>
        <begin position="1"/>
        <end position="19"/>
    </location>
</feature>
<reference evidence="3" key="2">
    <citation type="submission" date="2020-03" db="EMBL/GenBank/DDBJ databases">
        <title>Flavobacteriaceae bacterium strain TP-CH-4, a member of the family Flavobacteriaceae isolated from a deep-sea seamount.</title>
        <authorList>
            <person name="Zhang D.-C."/>
        </authorList>
    </citation>
    <scope>NUCLEOTIDE SEQUENCE</scope>
    <source>
        <strain evidence="3">TP-CH-4</strain>
    </source>
</reference>